<dbReference type="InterPro" id="IPR020422">
    <property type="entry name" value="TYR_PHOSPHATASE_DUAL_dom"/>
</dbReference>
<sequence length="225" mass="26211">MEELSFPPVPSEIHEVDWEYTMRREMQEILPNLYLGPYAAAMKSKVRYWVRFEDLISKHQGKLSILQNLGITDIICIRHHMEASIVKPNFPQHFRYLVLDIADEMTENIIPHFRVANSFLEECFSKGGKALVHGNAGISRSAAIVIAFVMEKFGLPYRDSFLYVQQRRFCVCPNEGFVQQLTEYEPMYRARLHIQNGHRSEIGGYLKRKHEDDADDDIDDMMLPT</sequence>
<organism evidence="4 5">
    <name type="scientific">Pinctada imbricata</name>
    <name type="common">Atlantic pearl-oyster</name>
    <name type="synonym">Pinctada martensii</name>
    <dbReference type="NCBI Taxonomy" id="66713"/>
    <lineage>
        <taxon>Eukaryota</taxon>
        <taxon>Metazoa</taxon>
        <taxon>Spiralia</taxon>
        <taxon>Lophotrochozoa</taxon>
        <taxon>Mollusca</taxon>
        <taxon>Bivalvia</taxon>
        <taxon>Autobranchia</taxon>
        <taxon>Pteriomorphia</taxon>
        <taxon>Pterioida</taxon>
        <taxon>Pterioidea</taxon>
        <taxon>Pteriidae</taxon>
        <taxon>Pinctada</taxon>
    </lineage>
</organism>
<dbReference type="PROSITE" id="PS50054">
    <property type="entry name" value="TYR_PHOSPHATASE_DUAL"/>
    <property type="match status" value="1"/>
</dbReference>
<dbReference type="Pfam" id="PF00782">
    <property type="entry name" value="DSPc"/>
    <property type="match status" value="1"/>
</dbReference>
<dbReference type="PROSITE" id="PS50056">
    <property type="entry name" value="TYR_PHOSPHATASE_2"/>
    <property type="match status" value="1"/>
</dbReference>
<feature type="domain" description="Tyrosine-protein phosphatase" evidence="2">
    <location>
        <begin position="25"/>
        <end position="190"/>
    </location>
</feature>
<evidence type="ECO:0000313" key="5">
    <source>
        <dbReference type="Proteomes" id="UP001186944"/>
    </source>
</evidence>
<dbReference type="InterPro" id="IPR000387">
    <property type="entry name" value="Tyr_Pase_dom"/>
</dbReference>
<dbReference type="SMART" id="SM00195">
    <property type="entry name" value="DSPc"/>
    <property type="match status" value="1"/>
</dbReference>
<dbReference type="EMBL" id="VSWD01000009">
    <property type="protein sequence ID" value="KAK3093010.1"/>
    <property type="molecule type" value="Genomic_DNA"/>
</dbReference>
<dbReference type="GO" id="GO:1990444">
    <property type="term" value="F:F-box domain binding"/>
    <property type="evidence" value="ECO:0007669"/>
    <property type="project" value="TreeGrafter"/>
</dbReference>
<dbReference type="AlphaFoldDB" id="A0AA89BSV1"/>
<reference evidence="4" key="1">
    <citation type="submission" date="2019-08" db="EMBL/GenBank/DDBJ databases">
        <title>The improved chromosome-level genome for the pearl oyster Pinctada fucata martensii using PacBio sequencing and Hi-C.</title>
        <authorList>
            <person name="Zheng Z."/>
        </authorList>
    </citation>
    <scope>NUCLEOTIDE SEQUENCE</scope>
    <source>
        <strain evidence="4">ZZ-2019</strain>
        <tissue evidence="4">Adductor muscle</tissue>
    </source>
</reference>
<evidence type="ECO:0000256" key="1">
    <source>
        <dbReference type="ARBA" id="ARBA00009649"/>
    </source>
</evidence>
<dbReference type="InterPro" id="IPR029021">
    <property type="entry name" value="Prot-tyrosine_phosphatase-like"/>
</dbReference>
<dbReference type="GO" id="GO:0070372">
    <property type="term" value="P:regulation of ERK1 and ERK2 cascade"/>
    <property type="evidence" value="ECO:0007669"/>
    <property type="project" value="TreeGrafter"/>
</dbReference>
<evidence type="ECO:0000259" key="3">
    <source>
        <dbReference type="PROSITE" id="PS50056"/>
    </source>
</evidence>
<comment type="similarity">
    <text evidence="1">Belongs to the protein-tyrosine phosphatase family. Non-receptor class subfamily.</text>
</comment>
<gene>
    <name evidence="4" type="ORF">FSP39_009983</name>
</gene>
<name>A0AA89BSV1_PINIB</name>
<dbReference type="GO" id="GO:0005654">
    <property type="term" value="C:nucleoplasm"/>
    <property type="evidence" value="ECO:0007669"/>
    <property type="project" value="TreeGrafter"/>
</dbReference>
<dbReference type="GO" id="GO:0005737">
    <property type="term" value="C:cytoplasm"/>
    <property type="evidence" value="ECO:0007669"/>
    <property type="project" value="TreeGrafter"/>
</dbReference>
<protein>
    <recommendedName>
        <fullName evidence="6">Serine/threonine/tyrosine-interacting protein</fullName>
    </recommendedName>
</protein>
<comment type="caution">
    <text evidence="4">The sequence shown here is derived from an EMBL/GenBank/DDBJ whole genome shotgun (WGS) entry which is preliminary data.</text>
</comment>
<evidence type="ECO:0000259" key="2">
    <source>
        <dbReference type="PROSITE" id="PS50054"/>
    </source>
</evidence>
<dbReference type="GO" id="GO:0062026">
    <property type="term" value="P:negative regulation of SCF-dependent proteasomal ubiquitin-dependent catabolic process"/>
    <property type="evidence" value="ECO:0007669"/>
    <property type="project" value="TreeGrafter"/>
</dbReference>
<dbReference type="PANTHER" id="PTHR46588">
    <property type="entry name" value="SERINE/THREONINE/TYROSINE-INTERACTING PROTEIN"/>
    <property type="match status" value="1"/>
</dbReference>
<dbReference type="FunFam" id="3.90.190.10:FF:000036">
    <property type="entry name" value="Serine/threonine/tyrosine-interacting protein a"/>
    <property type="match status" value="1"/>
</dbReference>
<dbReference type="PANTHER" id="PTHR46588:SF1">
    <property type="entry name" value="SERINE_THREONINE_TYROSINE-INTERACTING PROTEIN"/>
    <property type="match status" value="1"/>
</dbReference>
<dbReference type="CDD" id="cd14522">
    <property type="entry name" value="DSP_STYX"/>
    <property type="match status" value="1"/>
</dbReference>
<dbReference type="InterPro" id="IPR000340">
    <property type="entry name" value="Dual-sp_phosphatase_cat-dom"/>
</dbReference>
<accession>A0AA89BSV1</accession>
<keyword evidence="5" id="KW-1185">Reference proteome</keyword>
<evidence type="ECO:0000313" key="4">
    <source>
        <dbReference type="EMBL" id="KAK3093010.1"/>
    </source>
</evidence>
<evidence type="ECO:0008006" key="6">
    <source>
        <dbReference type="Google" id="ProtNLM"/>
    </source>
</evidence>
<proteinExistence type="inferred from homology"/>
<dbReference type="SUPFAM" id="SSF52799">
    <property type="entry name" value="(Phosphotyrosine protein) phosphatases II"/>
    <property type="match status" value="1"/>
</dbReference>
<dbReference type="Proteomes" id="UP001186944">
    <property type="component" value="Unassembled WGS sequence"/>
</dbReference>
<dbReference type="InterPro" id="IPR052449">
    <property type="entry name" value="STYX-Interacting_Phosphatase"/>
</dbReference>
<dbReference type="Gene3D" id="3.90.190.10">
    <property type="entry name" value="Protein tyrosine phosphatase superfamily"/>
    <property type="match status" value="1"/>
</dbReference>
<feature type="domain" description="Tyrosine specific protein phosphatases" evidence="3">
    <location>
        <begin position="110"/>
        <end position="168"/>
    </location>
</feature>